<gene>
    <name evidence="1" type="ORF">A4H96_02185</name>
</gene>
<evidence type="ECO:0000313" key="2">
    <source>
        <dbReference type="Proteomes" id="UP000078302"/>
    </source>
</evidence>
<reference evidence="1 2" key="1">
    <citation type="submission" date="2016-04" db="EMBL/GenBank/DDBJ databases">
        <title>Acidithiobacillus ferrooxidans genome sequencing and assembly.</title>
        <authorList>
            <person name="Zhou Z."/>
        </authorList>
    </citation>
    <scope>NUCLEOTIDE SEQUENCE [LARGE SCALE GENOMIC DNA]</scope>
    <source>
        <strain evidence="1 2">BY0502</strain>
    </source>
</reference>
<keyword evidence="2" id="KW-1185">Reference proteome</keyword>
<organism evidence="1 2">
    <name type="scientific">Acidithiobacillus ferrooxidans</name>
    <name type="common">Thiobacillus ferrooxidans</name>
    <dbReference type="NCBI Taxonomy" id="920"/>
    <lineage>
        <taxon>Bacteria</taxon>
        <taxon>Pseudomonadati</taxon>
        <taxon>Pseudomonadota</taxon>
        <taxon>Acidithiobacillia</taxon>
        <taxon>Acidithiobacillales</taxon>
        <taxon>Acidithiobacillaceae</taxon>
        <taxon>Acidithiobacillus</taxon>
    </lineage>
</organism>
<proteinExistence type="predicted"/>
<dbReference type="EMBL" id="LVXZ01000018">
    <property type="protein sequence ID" value="OAP93055.1"/>
    <property type="molecule type" value="Genomic_DNA"/>
</dbReference>
<accession>A0A179BP47</accession>
<dbReference type="AlphaFoldDB" id="A0A179BP47"/>
<protein>
    <submittedName>
        <fullName evidence="1">Uncharacterized protein</fullName>
    </submittedName>
</protein>
<evidence type="ECO:0000313" key="1">
    <source>
        <dbReference type="EMBL" id="OAP93055.1"/>
    </source>
</evidence>
<name>A0A179BP47_ACIFR</name>
<sequence length="98" mass="10924">MTNLGTTNRCARDNLPLPQERYAFLSTTYVGHTIMPTAFGPGQNEPLRMESHVFLDSGVFKAAKDGQDGDPRYGLTLWCHTENRGWLLNGANNIREIG</sequence>
<dbReference type="RefSeq" id="WP_064218072.1">
    <property type="nucleotide sequence ID" value="NZ_LVXZ01000018.1"/>
</dbReference>
<comment type="caution">
    <text evidence="1">The sequence shown here is derived from an EMBL/GenBank/DDBJ whole genome shotgun (WGS) entry which is preliminary data.</text>
</comment>
<dbReference type="Proteomes" id="UP000078302">
    <property type="component" value="Unassembled WGS sequence"/>
</dbReference>